<feature type="domain" description="AB hydrolase-1" evidence="1">
    <location>
        <begin position="7"/>
        <end position="228"/>
    </location>
</feature>
<reference evidence="2" key="1">
    <citation type="submission" date="2018-12" db="EMBL/GenBank/DDBJ databases">
        <title>Novel natural products biosynthetic potential of the class Ktedonobacteria.</title>
        <authorList>
            <person name="Zheng Y."/>
            <person name="Saitou A."/>
            <person name="Wang C.M."/>
            <person name="Toyoda A."/>
            <person name="Minakuchi Y."/>
            <person name="Sekiguchi Y."/>
            <person name="Ueda K."/>
            <person name="Takano H."/>
            <person name="Sakai Y."/>
            <person name="Yokota A."/>
            <person name="Yabe S."/>
        </authorList>
    </citation>
    <scope>NUCLEOTIDE SEQUENCE</scope>
    <source>
        <strain evidence="2">A3-2</strain>
    </source>
</reference>
<dbReference type="PANTHER" id="PTHR43798:SF33">
    <property type="entry name" value="HYDROLASE, PUTATIVE (AFU_ORTHOLOGUE AFUA_2G14860)-RELATED"/>
    <property type="match status" value="1"/>
</dbReference>
<evidence type="ECO:0000259" key="1">
    <source>
        <dbReference type="Pfam" id="PF12697"/>
    </source>
</evidence>
<dbReference type="PANTHER" id="PTHR43798">
    <property type="entry name" value="MONOACYLGLYCEROL LIPASE"/>
    <property type="match status" value="1"/>
</dbReference>
<proteinExistence type="predicted"/>
<sequence>MANQPALVFLHGAGGSARSWSALLEHLGSYPALAIDLPGHGQRADTLPAEVTVSDYAQVVWDILTTELQIRRPIIAGHSMGGAIALTLALEHGSELTGLILIGTGARLRVRADLLEAARTASPEALQALATWSLVPTSSESQRLQFQRELASGAAQLYRDLLACHTFDCMARLSEIRLPTLIVVGAEDQMTPVKYSQYLHDHIAGSTLQIIPAAGHALMQEQPEALARVIAAWLAAAPSTPSPGSCYNTASGFPHEQ</sequence>
<protein>
    <submittedName>
        <fullName evidence="2">Alpha/beta hydrolase</fullName>
    </submittedName>
</protein>
<dbReference type="InterPro" id="IPR000073">
    <property type="entry name" value="AB_hydrolase_1"/>
</dbReference>
<organism evidence="2">
    <name type="scientific">Thermogemmatispora argillosa</name>
    <dbReference type="NCBI Taxonomy" id="2045280"/>
    <lineage>
        <taxon>Bacteria</taxon>
        <taxon>Bacillati</taxon>
        <taxon>Chloroflexota</taxon>
        <taxon>Ktedonobacteria</taxon>
        <taxon>Thermogemmatisporales</taxon>
        <taxon>Thermogemmatisporaceae</taxon>
        <taxon>Thermogemmatispora</taxon>
    </lineage>
</organism>
<dbReference type="Gene3D" id="3.40.50.1820">
    <property type="entry name" value="alpha/beta hydrolase"/>
    <property type="match status" value="1"/>
</dbReference>
<dbReference type="InterPro" id="IPR050266">
    <property type="entry name" value="AB_hydrolase_sf"/>
</dbReference>
<dbReference type="Pfam" id="PF12697">
    <property type="entry name" value="Abhydrolase_6"/>
    <property type="match status" value="1"/>
</dbReference>
<accession>A0A455T7S3</accession>
<dbReference type="GO" id="GO:0016020">
    <property type="term" value="C:membrane"/>
    <property type="evidence" value="ECO:0007669"/>
    <property type="project" value="TreeGrafter"/>
</dbReference>
<dbReference type="InterPro" id="IPR029058">
    <property type="entry name" value="AB_hydrolase_fold"/>
</dbReference>
<keyword evidence="2" id="KW-0378">Hydrolase</keyword>
<dbReference type="EMBL" id="AP019377">
    <property type="protein sequence ID" value="BBH95496.1"/>
    <property type="molecule type" value="Genomic_DNA"/>
</dbReference>
<dbReference type="PRINTS" id="PR00111">
    <property type="entry name" value="ABHYDROLASE"/>
</dbReference>
<gene>
    <name evidence="2" type="ORF">KTA_36950</name>
</gene>
<evidence type="ECO:0000313" key="2">
    <source>
        <dbReference type="EMBL" id="BBH95496.1"/>
    </source>
</evidence>
<dbReference type="GO" id="GO:0016787">
    <property type="term" value="F:hydrolase activity"/>
    <property type="evidence" value="ECO:0007669"/>
    <property type="project" value="UniProtKB-KW"/>
</dbReference>
<dbReference type="SUPFAM" id="SSF53474">
    <property type="entry name" value="alpha/beta-Hydrolases"/>
    <property type="match status" value="1"/>
</dbReference>
<dbReference type="AlphaFoldDB" id="A0A455T7S3"/>
<name>A0A455T7S3_9CHLR</name>